<dbReference type="VEuPathDB" id="FungiDB:P170DRAFT_476830"/>
<dbReference type="RefSeq" id="XP_024703489.1">
    <property type="nucleotide sequence ID" value="XM_024853385.1"/>
</dbReference>
<reference evidence="1 2" key="1">
    <citation type="submission" date="2016-12" db="EMBL/GenBank/DDBJ databases">
        <title>The genomes of Aspergillus section Nigri reveals drivers in fungal speciation.</title>
        <authorList>
            <consortium name="DOE Joint Genome Institute"/>
            <person name="Vesth T.C."/>
            <person name="Nybo J."/>
            <person name="Theobald S."/>
            <person name="Brandl J."/>
            <person name="Frisvad J.C."/>
            <person name="Nielsen K.F."/>
            <person name="Lyhne E.K."/>
            <person name="Kogle M.E."/>
            <person name="Kuo A."/>
            <person name="Riley R."/>
            <person name="Clum A."/>
            <person name="Nolan M."/>
            <person name="Lipzen A."/>
            <person name="Salamov A."/>
            <person name="Henrissat B."/>
            <person name="Wiebenga A."/>
            <person name="De Vries R.P."/>
            <person name="Grigoriev I.V."/>
            <person name="Mortensen U.H."/>
            <person name="Andersen M.R."/>
            <person name="Baker S.E."/>
        </authorList>
    </citation>
    <scope>NUCLEOTIDE SEQUENCE [LARGE SCALE GENOMIC DNA]</scope>
    <source>
        <strain evidence="1 2">IBT 23096</strain>
    </source>
</reference>
<dbReference type="Proteomes" id="UP000234275">
    <property type="component" value="Unassembled WGS sequence"/>
</dbReference>
<dbReference type="OrthoDB" id="4486134at2759"/>
<dbReference type="GeneID" id="36561083"/>
<proteinExistence type="predicted"/>
<gene>
    <name evidence="1" type="ORF">P170DRAFT_476830</name>
</gene>
<organism evidence="1 2">
    <name type="scientific">Aspergillus steynii IBT 23096</name>
    <dbReference type="NCBI Taxonomy" id="1392250"/>
    <lineage>
        <taxon>Eukaryota</taxon>
        <taxon>Fungi</taxon>
        <taxon>Dikarya</taxon>
        <taxon>Ascomycota</taxon>
        <taxon>Pezizomycotina</taxon>
        <taxon>Eurotiomycetes</taxon>
        <taxon>Eurotiomycetidae</taxon>
        <taxon>Eurotiales</taxon>
        <taxon>Aspergillaceae</taxon>
        <taxon>Aspergillus</taxon>
        <taxon>Aspergillus subgen. Circumdati</taxon>
    </lineage>
</organism>
<keyword evidence="2" id="KW-1185">Reference proteome</keyword>
<evidence type="ECO:0000313" key="1">
    <source>
        <dbReference type="EMBL" id="PLB48187.1"/>
    </source>
</evidence>
<sequence length="165" mass="17529">MSQPIVHRPKTPTLQPNTLQALHPSVLPEYADAPSDSSASTSECPCCAPSPLPDLEALGEAIPECTLDTLGLASTPEGQFQASVSFQPTTEFSTQAVATVPHNKQAKGHCDFLTAVSRKTIRDGLTWLEATVTRGGIPVATATALYDKIHSDTMDDAQVQEASQR</sequence>
<protein>
    <submittedName>
        <fullName evidence="1">Uncharacterized protein</fullName>
    </submittedName>
</protein>
<name>A0A2I2G5N4_9EURO</name>
<dbReference type="EMBL" id="MSFO01000005">
    <property type="protein sequence ID" value="PLB48187.1"/>
    <property type="molecule type" value="Genomic_DNA"/>
</dbReference>
<accession>A0A2I2G5N4</accession>
<dbReference type="AlphaFoldDB" id="A0A2I2G5N4"/>
<evidence type="ECO:0000313" key="2">
    <source>
        <dbReference type="Proteomes" id="UP000234275"/>
    </source>
</evidence>
<comment type="caution">
    <text evidence="1">The sequence shown here is derived from an EMBL/GenBank/DDBJ whole genome shotgun (WGS) entry which is preliminary data.</text>
</comment>